<sequence>MAGRTWAVVKDCGLGTEKPRMRPTKTEMRSGMGLAPGSLRSRKRMRRSCGGVSLDSRCVVLRGRERDAVAAVVDGQERRRRRRLQEGDSTARCIGDIAEEWCCGGERRRRRCGEKLFKKLLREKLCEPNEVTFLTVINGLCKAGQTLAARDLLMLILVDAFFYKRMVEEAEDVMTTMMQRNVCPNIVTYNALIDGYCLRGHMDNAIEGKVDEAWNSFLEIPRKWLEPTMVTYGTMLPGLFRKCRCEDGWKLFSEMQKCKVLPDLLTYNTLLHGLCRNE</sequence>
<dbReference type="PANTHER" id="PTHR47941">
    <property type="entry name" value="PENTATRICOPEPTIDE REPEAT-CONTAINING PROTEIN 3, MITOCHONDRIAL"/>
    <property type="match status" value="1"/>
</dbReference>
<accession>A0AAV6XQC2</accession>
<evidence type="ECO:0008006" key="7">
    <source>
        <dbReference type="Google" id="ProtNLM"/>
    </source>
</evidence>
<dbReference type="InterPro" id="IPR002885">
    <property type="entry name" value="PPR_rpt"/>
</dbReference>
<keyword evidence="2" id="KW-0677">Repeat</keyword>
<feature type="region of interest" description="Disordered" evidence="4">
    <location>
        <begin position="18"/>
        <end position="40"/>
    </location>
</feature>
<gene>
    <name evidence="5" type="ORF">BUALT_Bualt05G0070600</name>
</gene>
<evidence type="ECO:0000256" key="2">
    <source>
        <dbReference type="ARBA" id="ARBA00022737"/>
    </source>
</evidence>
<dbReference type="Proteomes" id="UP000826271">
    <property type="component" value="Unassembled WGS sequence"/>
</dbReference>
<dbReference type="AlphaFoldDB" id="A0AAV6XQC2"/>
<dbReference type="Pfam" id="PF12854">
    <property type="entry name" value="PPR_1"/>
    <property type="match status" value="2"/>
</dbReference>
<organism evidence="5 6">
    <name type="scientific">Buddleja alternifolia</name>
    <dbReference type="NCBI Taxonomy" id="168488"/>
    <lineage>
        <taxon>Eukaryota</taxon>
        <taxon>Viridiplantae</taxon>
        <taxon>Streptophyta</taxon>
        <taxon>Embryophyta</taxon>
        <taxon>Tracheophyta</taxon>
        <taxon>Spermatophyta</taxon>
        <taxon>Magnoliopsida</taxon>
        <taxon>eudicotyledons</taxon>
        <taxon>Gunneridae</taxon>
        <taxon>Pentapetalae</taxon>
        <taxon>asterids</taxon>
        <taxon>lamiids</taxon>
        <taxon>Lamiales</taxon>
        <taxon>Scrophulariaceae</taxon>
        <taxon>Buddlejeae</taxon>
        <taxon>Buddleja</taxon>
    </lineage>
</organism>
<dbReference type="NCBIfam" id="TIGR00756">
    <property type="entry name" value="PPR"/>
    <property type="match status" value="3"/>
</dbReference>
<keyword evidence="6" id="KW-1185">Reference proteome</keyword>
<comment type="caution">
    <text evidence="5">The sequence shown here is derived from an EMBL/GenBank/DDBJ whole genome shotgun (WGS) entry which is preliminary data.</text>
</comment>
<dbReference type="Gene3D" id="1.25.40.10">
    <property type="entry name" value="Tetratricopeptide repeat domain"/>
    <property type="match status" value="3"/>
</dbReference>
<evidence type="ECO:0000256" key="3">
    <source>
        <dbReference type="PROSITE-ProRule" id="PRU00708"/>
    </source>
</evidence>
<dbReference type="InterPro" id="IPR011990">
    <property type="entry name" value="TPR-like_helical_dom_sf"/>
</dbReference>
<comment type="similarity">
    <text evidence="1">Belongs to the PPR family. P subfamily.</text>
</comment>
<evidence type="ECO:0000313" key="5">
    <source>
        <dbReference type="EMBL" id="KAG8382372.1"/>
    </source>
</evidence>
<evidence type="ECO:0000256" key="4">
    <source>
        <dbReference type="SAM" id="MobiDB-lite"/>
    </source>
</evidence>
<evidence type="ECO:0000256" key="1">
    <source>
        <dbReference type="ARBA" id="ARBA00007626"/>
    </source>
</evidence>
<feature type="repeat" description="PPR" evidence="3">
    <location>
        <begin position="228"/>
        <end position="262"/>
    </location>
</feature>
<name>A0AAV6XQC2_9LAMI</name>
<dbReference type="Pfam" id="PF13041">
    <property type="entry name" value="PPR_2"/>
    <property type="match status" value="1"/>
</dbReference>
<proteinExistence type="inferred from homology"/>
<dbReference type="EMBL" id="WHWC01000005">
    <property type="protein sequence ID" value="KAG8382372.1"/>
    <property type="molecule type" value="Genomic_DNA"/>
</dbReference>
<protein>
    <recommendedName>
        <fullName evidence="7">Pentatricopeptide repeat-containing protein</fullName>
    </recommendedName>
</protein>
<dbReference type="PROSITE" id="PS51375">
    <property type="entry name" value="PPR"/>
    <property type="match status" value="1"/>
</dbReference>
<evidence type="ECO:0000313" key="6">
    <source>
        <dbReference type="Proteomes" id="UP000826271"/>
    </source>
</evidence>
<reference evidence="5" key="1">
    <citation type="submission" date="2019-10" db="EMBL/GenBank/DDBJ databases">
        <authorList>
            <person name="Zhang R."/>
            <person name="Pan Y."/>
            <person name="Wang J."/>
            <person name="Ma R."/>
            <person name="Yu S."/>
        </authorList>
    </citation>
    <scope>NUCLEOTIDE SEQUENCE</scope>
    <source>
        <strain evidence="5">LA-IB0</strain>
        <tissue evidence="5">Leaf</tissue>
    </source>
</reference>
<feature type="compositionally biased region" description="Basic and acidic residues" evidence="4">
    <location>
        <begin position="18"/>
        <end position="28"/>
    </location>
</feature>